<sequence>MWSILHLVVISAAFRCISASTDTATKPAHPLLNITALSSRDGYSVLECWQLASLPVDAMQAANYVVGGQTTKAVWSRIEPHTYIGEAWAPHAQLSIILNGLIRITSPAPRPTDGLGKGLLNDSVMMSIGHGEGDMGVVGEDQEYKKPETKTAYILPGTLRSSMLIAADLKSISTLAGHYTEFPSDEPTLLVQIPFDGDVVPEHIVLYEGGCH</sequence>
<organism evidence="2 3">
    <name type="scientific">Podospora pseudopauciseta</name>
    <dbReference type="NCBI Taxonomy" id="2093780"/>
    <lineage>
        <taxon>Eukaryota</taxon>
        <taxon>Fungi</taxon>
        <taxon>Dikarya</taxon>
        <taxon>Ascomycota</taxon>
        <taxon>Pezizomycotina</taxon>
        <taxon>Sordariomycetes</taxon>
        <taxon>Sordariomycetidae</taxon>
        <taxon>Sordariales</taxon>
        <taxon>Podosporaceae</taxon>
        <taxon>Podospora</taxon>
    </lineage>
</organism>
<feature type="chain" id="PRO_5045202048" evidence="1">
    <location>
        <begin position="20"/>
        <end position="212"/>
    </location>
</feature>
<comment type="caution">
    <text evidence="2">The sequence shown here is derived from an EMBL/GenBank/DDBJ whole genome shotgun (WGS) entry which is preliminary data.</text>
</comment>
<dbReference type="Proteomes" id="UP001326199">
    <property type="component" value="Unassembled WGS sequence"/>
</dbReference>
<name>A0ABR0HEU3_9PEZI</name>
<feature type="signal peptide" evidence="1">
    <location>
        <begin position="1"/>
        <end position="19"/>
    </location>
</feature>
<keyword evidence="1" id="KW-0732">Signal</keyword>
<gene>
    <name evidence="2" type="ORF">QC763_404380</name>
</gene>
<proteinExistence type="predicted"/>
<dbReference type="GeneID" id="87932425"/>
<reference evidence="2 3" key="1">
    <citation type="journal article" date="2023" name="bioRxiv">
        <title>High-quality genome assemblies of four members of thePodospora anserinaspecies complex.</title>
        <authorList>
            <person name="Ament-Velasquez S.L."/>
            <person name="Vogan A.A."/>
            <person name="Wallerman O."/>
            <person name="Hartmann F."/>
            <person name="Gautier V."/>
            <person name="Silar P."/>
            <person name="Giraud T."/>
            <person name="Johannesson H."/>
        </authorList>
    </citation>
    <scope>NUCLEOTIDE SEQUENCE [LARGE SCALE GENOMIC DNA]</scope>
    <source>
        <strain evidence="2 3">CBS 411.78</strain>
    </source>
</reference>
<keyword evidence="3" id="KW-1185">Reference proteome</keyword>
<dbReference type="EMBL" id="JAFFHB010000005">
    <property type="protein sequence ID" value="KAK4666383.1"/>
    <property type="molecule type" value="Genomic_DNA"/>
</dbReference>
<evidence type="ECO:0000313" key="3">
    <source>
        <dbReference type="Proteomes" id="UP001326199"/>
    </source>
</evidence>
<evidence type="ECO:0000256" key="1">
    <source>
        <dbReference type="SAM" id="SignalP"/>
    </source>
</evidence>
<protein>
    <submittedName>
        <fullName evidence="2">Uncharacterized protein</fullName>
    </submittedName>
</protein>
<dbReference type="RefSeq" id="XP_062766349.1">
    <property type="nucleotide sequence ID" value="XM_062912082.1"/>
</dbReference>
<evidence type="ECO:0000313" key="2">
    <source>
        <dbReference type="EMBL" id="KAK4666383.1"/>
    </source>
</evidence>
<accession>A0ABR0HEU3</accession>